<sequence>MSKVIIEEIEFLSGYEDEDASSPWEPTGNKQTDMESQVGEIEHSYRTFNIFSTML</sequence>
<evidence type="ECO:0000313" key="3">
    <source>
        <dbReference type="Proteomes" id="UP000828390"/>
    </source>
</evidence>
<protein>
    <submittedName>
        <fullName evidence="2">Uncharacterized protein</fullName>
    </submittedName>
</protein>
<dbReference type="AlphaFoldDB" id="A0A9D3YLU4"/>
<gene>
    <name evidence="2" type="ORF">DPMN_078215</name>
</gene>
<feature type="region of interest" description="Disordered" evidence="1">
    <location>
        <begin position="16"/>
        <end position="36"/>
    </location>
</feature>
<organism evidence="2 3">
    <name type="scientific">Dreissena polymorpha</name>
    <name type="common">Zebra mussel</name>
    <name type="synonym">Mytilus polymorpha</name>
    <dbReference type="NCBI Taxonomy" id="45954"/>
    <lineage>
        <taxon>Eukaryota</taxon>
        <taxon>Metazoa</taxon>
        <taxon>Spiralia</taxon>
        <taxon>Lophotrochozoa</taxon>
        <taxon>Mollusca</taxon>
        <taxon>Bivalvia</taxon>
        <taxon>Autobranchia</taxon>
        <taxon>Heteroconchia</taxon>
        <taxon>Euheterodonta</taxon>
        <taxon>Imparidentia</taxon>
        <taxon>Neoheterodontei</taxon>
        <taxon>Myida</taxon>
        <taxon>Dreissenoidea</taxon>
        <taxon>Dreissenidae</taxon>
        <taxon>Dreissena</taxon>
    </lineage>
</organism>
<dbReference type="Proteomes" id="UP000828390">
    <property type="component" value="Unassembled WGS sequence"/>
</dbReference>
<dbReference type="EMBL" id="JAIWYP010000015">
    <property type="protein sequence ID" value="KAH3703184.1"/>
    <property type="molecule type" value="Genomic_DNA"/>
</dbReference>
<reference evidence="2" key="2">
    <citation type="submission" date="2020-11" db="EMBL/GenBank/DDBJ databases">
        <authorList>
            <person name="McCartney M.A."/>
            <person name="Auch B."/>
            <person name="Kono T."/>
            <person name="Mallez S."/>
            <person name="Becker A."/>
            <person name="Gohl D.M."/>
            <person name="Silverstein K.A.T."/>
            <person name="Koren S."/>
            <person name="Bechman K.B."/>
            <person name="Herman A."/>
            <person name="Abrahante J.E."/>
            <person name="Garbe J."/>
        </authorList>
    </citation>
    <scope>NUCLEOTIDE SEQUENCE</scope>
    <source>
        <strain evidence="2">Duluth1</strain>
        <tissue evidence="2">Whole animal</tissue>
    </source>
</reference>
<name>A0A9D3YLU4_DREPO</name>
<evidence type="ECO:0000256" key="1">
    <source>
        <dbReference type="SAM" id="MobiDB-lite"/>
    </source>
</evidence>
<comment type="caution">
    <text evidence="2">The sequence shown here is derived from an EMBL/GenBank/DDBJ whole genome shotgun (WGS) entry which is preliminary data.</text>
</comment>
<accession>A0A9D3YLU4</accession>
<reference evidence="2" key="1">
    <citation type="journal article" date="2019" name="bioRxiv">
        <title>The Genome of the Zebra Mussel, Dreissena polymorpha: A Resource for Invasive Species Research.</title>
        <authorList>
            <person name="McCartney M.A."/>
            <person name="Auch B."/>
            <person name="Kono T."/>
            <person name="Mallez S."/>
            <person name="Zhang Y."/>
            <person name="Obille A."/>
            <person name="Becker A."/>
            <person name="Abrahante J.E."/>
            <person name="Garbe J."/>
            <person name="Badalamenti J.P."/>
            <person name="Herman A."/>
            <person name="Mangelson H."/>
            <person name="Liachko I."/>
            <person name="Sullivan S."/>
            <person name="Sone E.D."/>
            <person name="Koren S."/>
            <person name="Silverstein K.A.T."/>
            <person name="Beckman K.B."/>
            <person name="Gohl D.M."/>
        </authorList>
    </citation>
    <scope>NUCLEOTIDE SEQUENCE</scope>
    <source>
        <strain evidence="2">Duluth1</strain>
        <tissue evidence="2">Whole animal</tissue>
    </source>
</reference>
<keyword evidence="3" id="KW-1185">Reference proteome</keyword>
<evidence type="ECO:0000313" key="2">
    <source>
        <dbReference type="EMBL" id="KAH3703184.1"/>
    </source>
</evidence>
<proteinExistence type="predicted"/>